<dbReference type="EMBL" id="AP024525">
    <property type="protein sequence ID" value="BCT76922.1"/>
    <property type="molecule type" value="Genomic_DNA"/>
</dbReference>
<reference evidence="2 3" key="1">
    <citation type="journal article" date="2021" name="J. Biosci. Bioeng.">
        <title>Identification and characterization of a chc gene cluster responsible for the aromatization pathway of cyclohexanecarboxylate degradation in Sinomonas cyclohexanicum ATCC 51369.</title>
        <authorList>
            <person name="Yamamoto T."/>
            <person name="Hasegawa Y."/>
            <person name="Lau P.C.K."/>
            <person name="Iwaki H."/>
        </authorList>
    </citation>
    <scope>NUCLEOTIDE SEQUENCE [LARGE SCALE GENOMIC DNA]</scope>
    <source>
        <strain evidence="2 3">ATCC 51369</strain>
    </source>
</reference>
<sequence>MRTVLSALSVLLAVVLTAAAVPSLWIERNVVDEGGFVSLLSPLRSDNGFQTALGSSLATTVVSASHIPDALQQPATQLVKGIVNGLSTDPGFPAAWDETLRESHRLNFSPGTASTSAFTLQLRPLAAVLLNRLGSSLGVPLGDAPSIEVPVGTSQQRSWLSAIQDAGNLALPLSVGAVLAFVLGLLFARRREVALGWAGLGLLLVAAVLGAGAFLGSMLAGGQGGGGSVATVFASRVGPLFADSFMPWAAAVAIVGAVFLLVALVVGAVGRRSAARR</sequence>
<evidence type="ECO:0008006" key="4">
    <source>
        <dbReference type="Google" id="ProtNLM"/>
    </source>
</evidence>
<evidence type="ECO:0000313" key="2">
    <source>
        <dbReference type="EMBL" id="BCT76922.1"/>
    </source>
</evidence>
<feature type="transmembrane region" description="Helical" evidence="1">
    <location>
        <begin position="169"/>
        <end position="188"/>
    </location>
</feature>
<dbReference type="Proteomes" id="UP001319861">
    <property type="component" value="Chromosome"/>
</dbReference>
<feature type="transmembrane region" description="Helical" evidence="1">
    <location>
        <begin position="195"/>
        <end position="215"/>
    </location>
</feature>
<feature type="transmembrane region" description="Helical" evidence="1">
    <location>
        <begin position="245"/>
        <end position="269"/>
    </location>
</feature>
<protein>
    <recommendedName>
        <fullName evidence="4">ABC transporter permease</fullName>
    </recommendedName>
</protein>
<keyword evidence="3" id="KW-1185">Reference proteome</keyword>
<evidence type="ECO:0000256" key="1">
    <source>
        <dbReference type="SAM" id="Phobius"/>
    </source>
</evidence>
<organism evidence="2 3">
    <name type="scientific">Sinomonas cyclohexanicum</name>
    <name type="common">Corynebacterium cyclohexanicum</name>
    <dbReference type="NCBI Taxonomy" id="322009"/>
    <lineage>
        <taxon>Bacteria</taxon>
        <taxon>Bacillati</taxon>
        <taxon>Actinomycetota</taxon>
        <taxon>Actinomycetes</taxon>
        <taxon>Micrococcales</taxon>
        <taxon>Micrococcaceae</taxon>
        <taxon>Sinomonas</taxon>
    </lineage>
</organism>
<keyword evidence="1" id="KW-0472">Membrane</keyword>
<name>A0ABN6FJ53_SINCY</name>
<accession>A0ABN6FJ53</accession>
<keyword evidence="1" id="KW-0812">Transmembrane</keyword>
<keyword evidence="1" id="KW-1133">Transmembrane helix</keyword>
<dbReference type="RefSeq" id="WP_229229684.1">
    <property type="nucleotide sequence ID" value="NZ_AP024525.1"/>
</dbReference>
<gene>
    <name evidence="2" type="ORF">SCMU_27640</name>
</gene>
<proteinExistence type="predicted"/>
<evidence type="ECO:0000313" key="3">
    <source>
        <dbReference type="Proteomes" id="UP001319861"/>
    </source>
</evidence>